<name>A0A6M3JIQ1_9ZZZZ</name>
<gene>
    <name evidence="1" type="ORF">MM415A05356_0006</name>
</gene>
<sequence length="64" mass="7624">MSNRSVEKSWTIIRNEMYSRLIKRTSSSIRNKAGQQMGRVLDESIRYELDPQIRQQTEFFVSLN</sequence>
<organism evidence="1">
    <name type="scientific">viral metagenome</name>
    <dbReference type="NCBI Taxonomy" id="1070528"/>
    <lineage>
        <taxon>unclassified sequences</taxon>
        <taxon>metagenomes</taxon>
        <taxon>organismal metagenomes</taxon>
    </lineage>
</organism>
<dbReference type="AlphaFoldDB" id="A0A6M3JIQ1"/>
<accession>A0A6M3JIQ1</accession>
<proteinExistence type="predicted"/>
<reference evidence="1" key="1">
    <citation type="submission" date="2020-03" db="EMBL/GenBank/DDBJ databases">
        <title>The deep terrestrial virosphere.</title>
        <authorList>
            <person name="Holmfeldt K."/>
            <person name="Nilsson E."/>
            <person name="Simone D."/>
            <person name="Lopez-Fernandez M."/>
            <person name="Wu X."/>
            <person name="de Brujin I."/>
            <person name="Lundin D."/>
            <person name="Andersson A."/>
            <person name="Bertilsson S."/>
            <person name="Dopson M."/>
        </authorList>
    </citation>
    <scope>NUCLEOTIDE SEQUENCE</scope>
    <source>
        <strain evidence="1">MM415A05356</strain>
    </source>
</reference>
<dbReference type="EMBL" id="MT141662">
    <property type="protein sequence ID" value="QJA68931.1"/>
    <property type="molecule type" value="Genomic_DNA"/>
</dbReference>
<evidence type="ECO:0000313" key="1">
    <source>
        <dbReference type="EMBL" id="QJA68931.1"/>
    </source>
</evidence>
<protein>
    <submittedName>
        <fullName evidence="1">Uncharacterized protein</fullName>
    </submittedName>
</protein>